<evidence type="ECO:0000313" key="1">
    <source>
        <dbReference type="EMBL" id="VAX18909.1"/>
    </source>
</evidence>
<organism evidence="1">
    <name type="scientific">hydrothermal vent metagenome</name>
    <dbReference type="NCBI Taxonomy" id="652676"/>
    <lineage>
        <taxon>unclassified sequences</taxon>
        <taxon>metagenomes</taxon>
        <taxon>ecological metagenomes</taxon>
    </lineage>
</organism>
<reference evidence="1" key="1">
    <citation type="submission" date="2018-06" db="EMBL/GenBank/DDBJ databases">
        <authorList>
            <person name="Zhirakovskaya E."/>
        </authorList>
    </citation>
    <scope>NUCLEOTIDE SEQUENCE</scope>
</reference>
<proteinExistence type="predicted"/>
<dbReference type="EMBL" id="UOGA01000141">
    <property type="protein sequence ID" value="VAX18909.1"/>
    <property type="molecule type" value="Genomic_DNA"/>
</dbReference>
<name>A0A3B1BLS8_9ZZZZ</name>
<accession>A0A3B1BLS8</accession>
<protein>
    <submittedName>
        <fullName evidence="1">Uncharacterized protein</fullName>
    </submittedName>
</protein>
<gene>
    <name evidence="1" type="ORF">MNBD_NITROSPINAE04-1114</name>
</gene>
<dbReference type="AlphaFoldDB" id="A0A3B1BLS8"/>
<sequence length="208" mass="23649">MDNLLSPSARKRLPVAIQKLSEKEQAVFVFLRMKRDGSFIAREIDASLPETQEMIKNVQNALVISGALDLVQNPVFYPIDQPAKEEDNPGRSFELPAQNMDIAEQVALDQFYDTLKISLKKMPKDGRRLLDLWFNKEMKAKEILNFYNNIGVNISSKKSINDTSAQDVFYELEKNIRKLLDIVRSNMNSEDISLTPSALRAILDETGV</sequence>